<keyword evidence="9" id="KW-1185">Reference proteome</keyword>
<keyword evidence="3" id="KW-0479">Metal-binding</keyword>
<dbReference type="SUPFAM" id="SSF50022">
    <property type="entry name" value="ISP domain"/>
    <property type="match status" value="1"/>
</dbReference>
<evidence type="ECO:0000313" key="9">
    <source>
        <dbReference type="Proteomes" id="UP000024547"/>
    </source>
</evidence>
<evidence type="ECO:0000256" key="5">
    <source>
        <dbReference type="ARBA" id="ARBA00023004"/>
    </source>
</evidence>
<dbReference type="CDD" id="cd03469">
    <property type="entry name" value="Rieske_RO_Alpha_N"/>
    <property type="match status" value="1"/>
</dbReference>
<evidence type="ECO:0000313" key="8">
    <source>
        <dbReference type="EMBL" id="KCZ64666.1"/>
    </source>
</evidence>
<protein>
    <recommendedName>
        <fullName evidence="7">Rieske domain-containing protein</fullName>
    </recommendedName>
</protein>
<dbReference type="PANTHER" id="PTHR43756">
    <property type="entry name" value="CHOLINE MONOOXYGENASE, CHLOROPLASTIC"/>
    <property type="match status" value="1"/>
</dbReference>
<gene>
    <name evidence="8" type="ORF">HY36_12535</name>
</gene>
<reference evidence="8 9" key="1">
    <citation type="journal article" date="2014" name="Antonie Van Leeuwenhoek">
        <title>Hyphomonas beringensis sp. nov. and Hyphomonas chukchiensis sp. nov., isolated from surface seawater of the Bering Sea and Chukchi Sea.</title>
        <authorList>
            <person name="Li C."/>
            <person name="Lai Q."/>
            <person name="Li G."/>
            <person name="Dong C."/>
            <person name="Wang J."/>
            <person name="Liao Y."/>
            <person name="Shao Z."/>
        </authorList>
    </citation>
    <scope>NUCLEOTIDE SEQUENCE [LARGE SCALE GENOMIC DNA]</scope>
    <source>
        <strain evidence="8 9">22II1-22F38</strain>
    </source>
</reference>
<name>A0A059EAD9_9PROT</name>
<dbReference type="OrthoDB" id="7456916at2"/>
<evidence type="ECO:0000259" key="7">
    <source>
        <dbReference type="PROSITE" id="PS51296"/>
    </source>
</evidence>
<comment type="caution">
    <text evidence="8">The sequence shown here is derived from an EMBL/GenBank/DDBJ whole genome shotgun (WGS) entry which is preliminary data.</text>
</comment>
<dbReference type="PRINTS" id="PR00090">
    <property type="entry name" value="RNGDIOXGNASE"/>
</dbReference>
<keyword evidence="2" id="KW-0001">2Fe-2S</keyword>
<dbReference type="Gene3D" id="2.102.10.10">
    <property type="entry name" value="Rieske [2Fe-2S] iron-sulphur domain"/>
    <property type="match status" value="1"/>
</dbReference>
<dbReference type="PANTHER" id="PTHR43756:SF1">
    <property type="entry name" value="3-PHENYLPROPIONATE_CINNAMIC ACID DIOXYGENASE SUBUNIT ALPHA"/>
    <property type="match status" value="1"/>
</dbReference>
<dbReference type="GO" id="GO:0016491">
    <property type="term" value="F:oxidoreductase activity"/>
    <property type="evidence" value="ECO:0007669"/>
    <property type="project" value="UniProtKB-KW"/>
</dbReference>
<dbReference type="InterPro" id="IPR001663">
    <property type="entry name" value="Rng_hydr_dOase-A"/>
</dbReference>
<evidence type="ECO:0000256" key="3">
    <source>
        <dbReference type="ARBA" id="ARBA00022723"/>
    </source>
</evidence>
<dbReference type="InterPro" id="IPR015879">
    <property type="entry name" value="Ring_hydroxy_dOase_asu_C_dom"/>
</dbReference>
<dbReference type="RefSeq" id="WP_035548571.1">
    <property type="nucleotide sequence ID" value="NZ_AWFH01000002.1"/>
</dbReference>
<evidence type="ECO:0000256" key="6">
    <source>
        <dbReference type="ARBA" id="ARBA00023014"/>
    </source>
</evidence>
<dbReference type="eggNOG" id="COG4638">
    <property type="taxonomic scope" value="Bacteria"/>
</dbReference>
<dbReference type="Gene3D" id="3.90.380.10">
    <property type="entry name" value="Naphthalene 1,2-dioxygenase Alpha Subunit, Chain A, domain 1"/>
    <property type="match status" value="1"/>
</dbReference>
<dbReference type="PROSITE" id="PS51296">
    <property type="entry name" value="RIESKE"/>
    <property type="match status" value="1"/>
</dbReference>
<dbReference type="STRING" id="1280948.HY36_12535"/>
<feature type="domain" description="Rieske" evidence="7">
    <location>
        <begin position="51"/>
        <end position="161"/>
    </location>
</feature>
<dbReference type="CDD" id="cd08879">
    <property type="entry name" value="RHO_alpha_C_AntDO-like"/>
    <property type="match status" value="1"/>
</dbReference>
<evidence type="ECO:0000256" key="2">
    <source>
        <dbReference type="ARBA" id="ARBA00022714"/>
    </source>
</evidence>
<keyword evidence="6" id="KW-0411">Iron-sulfur</keyword>
<sequence length="431" mass="48705">MATLLKAVPEKTGRWVVEDRNKGVFKVAREAFVSDAIFEKERERIFDKCWLYLGHATELKEANDYLTRNVAGRELIFNRDRKGSYNAFFNVCPHRGAMVAREKCGSALGFKCFYHGWAFNNNGKFATRMGEGFYPEDFGKDGSVDLVRVPRLEEYRGFYFINFDEGAVSLEEYLADSREIIDLVADQSPNGMEIIGGGQQYSINANWKLLLENSFDGYHAEDTHATYFEYLSDYIGGAANDDLSAAKVESRAIDLKNGHAVIEGKAPWGRPIARTIPSWGEDGAADIRAARAELEARLGVEKAHRIADGDRNMGIFPSLVINDIMAITIRTFHPVSSGLIHVNAWAMGPVGEPRLQRKRRLDNFLEFLGPGGFATPDDVEALESAHRGYGNAKFAPWNDISRGLLKDQPTNFDEEQMRCFWREWARRMEDQ</sequence>
<dbReference type="InterPro" id="IPR036922">
    <property type="entry name" value="Rieske_2Fe-2S_sf"/>
</dbReference>
<dbReference type="AlphaFoldDB" id="A0A059EAD9"/>
<keyword evidence="5" id="KW-0408">Iron</keyword>
<dbReference type="Pfam" id="PF00848">
    <property type="entry name" value="Ring_hydroxyl_A"/>
    <property type="match status" value="1"/>
</dbReference>
<dbReference type="Proteomes" id="UP000024547">
    <property type="component" value="Unassembled WGS sequence"/>
</dbReference>
<comment type="similarity">
    <text evidence="1">Belongs to the bacterial ring-hydroxylating dioxygenase alpha subunit family.</text>
</comment>
<keyword evidence="4" id="KW-0560">Oxidoreductase</keyword>
<accession>A0A059EAD9</accession>
<dbReference type="Pfam" id="PF00355">
    <property type="entry name" value="Rieske"/>
    <property type="match status" value="1"/>
</dbReference>
<dbReference type="InterPro" id="IPR017941">
    <property type="entry name" value="Rieske_2Fe-2S"/>
</dbReference>
<dbReference type="EMBL" id="AWFH01000002">
    <property type="protein sequence ID" value="KCZ64666.1"/>
    <property type="molecule type" value="Genomic_DNA"/>
</dbReference>
<evidence type="ECO:0000256" key="1">
    <source>
        <dbReference type="ARBA" id="ARBA00008751"/>
    </source>
</evidence>
<dbReference type="PATRIC" id="fig|1280948.3.peg.745"/>
<dbReference type="GO" id="GO:0051537">
    <property type="term" value="F:2 iron, 2 sulfur cluster binding"/>
    <property type="evidence" value="ECO:0007669"/>
    <property type="project" value="UniProtKB-KW"/>
</dbReference>
<dbReference type="GO" id="GO:0005506">
    <property type="term" value="F:iron ion binding"/>
    <property type="evidence" value="ECO:0007669"/>
    <property type="project" value="InterPro"/>
</dbReference>
<dbReference type="SUPFAM" id="SSF55961">
    <property type="entry name" value="Bet v1-like"/>
    <property type="match status" value="1"/>
</dbReference>
<organism evidence="8 9">
    <name type="scientific">Hyphomonas atlantica</name>
    <dbReference type="NCBI Taxonomy" id="1280948"/>
    <lineage>
        <taxon>Bacteria</taxon>
        <taxon>Pseudomonadati</taxon>
        <taxon>Pseudomonadota</taxon>
        <taxon>Alphaproteobacteria</taxon>
        <taxon>Hyphomonadales</taxon>
        <taxon>Hyphomonadaceae</taxon>
        <taxon>Hyphomonas</taxon>
    </lineage>
</organism>
<proteinExistence type="inferred from homology"/>
<evidence type="ECO:0000256" key="4">
    <source>
        <dbReference type="ARBA" id="ARBA00023002"/>
    </source>
</evidence>